<evidence type="ECO:0000256" key="8">
    <source>
        <dbReference type="SAM" id="Phobius"/>
    </source>
</evidence>
<evidence type="ECO:0000256" key="2">
    <source>
        <dbReference type="ARBA" id="ARBA00022475"/>
    </source>
</evidence>
<dbReference type="Proteomes" id="UP000184050">
    <property type="component" value="Unassembled WGS sequence"/>
</dbReference>
<feature type="domain" description="Glycosyltransferase RgtA/B/C/D-like" evidence="9">
    <location>
        <begin position="68"/>
        <end position="224"/>
    </location>
</feature>
<evidence type="ECO:0000259" key="9">
    <source>
        <dbReference type="Pfam" id="PF13231"/>
    </source>
</evidence>
<dbReference type="STRING" id="1168035.SAMN05444280_12249"/>
<dbReference type="GO" id="GO:0005886">
    <property type="term" value="C:plasma membrane"/>
    <property type="evidence" value="ECO:0007669"/>
    <property type="project" value="UniProtKB-SubCell"/>
</dbReference>
<keyword evidence="11" id="KW-1185">Reference proteome</keyword>
<dbReference type="GO" id="GO:0010041">
    <property type="term" value="P:response to iron(III) ion"/>
    <property type="evidence" value="ECO:0007669"/>
    <property type="project" value="TreeGrafter"/>
</dbReference>
<dbReference type="OrthoDB" id="8353433at2"/>
<dbReference type="GO" id="GO:0009103">
    <property type="term" value="P:lipopolysaccharide biosynthetic process"/>
    <property type="evidence" value="ECO:0007669"/>
    <property type="project" value="UniProtKB-ARBA"/>
</dbReference>
<sequence length="551" mass="63638">MIEKLNKTHPLTIQFLIVLTTGLLFVPFLGGVHLFDWDEINFAEAAREMIVTGDYLTVQINFQPFWEKPPLFIWMQVLSMKLFGINEFAARFPNALCGIVTLLVLFSIGRKTKNNLFGLLWVLAYAGSVLPFFYFKSGIIDPWFNLFIFLGVYFLMLFTNSEDKNKIRNVVFSAAFAGLAILTKGPVGFLLIALTGAVFLAWEKFKLKVRMKDVLIYFLVLALVGGSWFILQILNGHFNTVKEFIVYQVRLFQTQDAGHGGFFGYHFVVLLFGVFPSSILAMKAFQKENSKDVFYRLLKKWMIILFWVVLILFSIVKTKIVHYSSLAYFPISFLAAAFIYGAWEKKFRWSKWMSALTIFIASLIALPVIALQFVEKYKNIIIEKDLIKDAFAVENLKAEANWTGFEFLPGVLFLIAMILIFSLIKKNNPLKRAVFLWGTTLLFTLSVILVFVPRIEKYSQNALIEFFKSKAGQDIYLKNLYFKSYATYFYGETQPPENPNFYDTDWLLTGDIDKDVCFVTKIHRAHNLKKYEDVKEIGRKNGFVFFQREAD</sequence>
<feature type="transmembrane region" description="Helical" evidence="8">
    <location>
        <begin position="433"/>
        <end position="452"/>
    </location>
</feature>
<evidence type="ECO:0000256" key="4">
    <source>
        <dbReference type="ARBA" id="ARBA00022679"/>
    </source>
</evidence>
<feature type="transmembrane region" description="Helical" evidence="8">
    <location>
        <begin position="262"/>
        <end position="285"/>
    </location>
</feature>
<evidence type="ECO:0000256" key="5">
    <source>
        <dbReference type="ARBA" id="ARBA00022692"/>
    </source>
</evidence>
<evidence type="ECO:0000256" key="7">
    <source>
        <dbReference type="ARBA" id="ARBA00023136"/>
    </source>
</evidence>
<feature type="transmembrane region" description="Helical" evidence="8">
    <location>
        <begin position="142"/>
        <end position="159"/>
    </location>
</feature>
<feature type="transmembrane region" description="Helical" evidence="8">
    <location>
        <begin position="171"/>
        <end position="202"/>
    </location>
</feature>
<dbReference type="GO" id="GO:0016763">
    <property type="term" value="F:pentosyltransferase activity"/>
    <property type="evidence" value="ECO:0007669"/>
    <property type="project" value="TreeGrafter"/>
</dbReference>
<dbReference type="InterPro" id="IPR038731">
    <property type="entry name" value="RgtA/B/C-like"/>
</dbReference>
<dbReference type="PANTHER" id="PTHR33908">
    <property type="entry name" value="MANNOSYLTRANSFERASE YKCB-RELATED"/>
    <property type="match status" value="1"/>
</dbReference>
<organism evidence="10 11">
    <name type="scientific">Tangfeifania diversioriginum</name>
    <dbReference type="NCBI Taxonomy" id="1168035"/>
    <lineage>
        <taxon>Bacteria</taxon>
        <taxon>Pseudomonadati</taxon>
        <taxon>Bacteroidota</taxon>
        <taxon>Bacteroidia</taxon>
        <taxon>Marinilabiliales</taxon>
        <taxon>Prolixibacteraceae</taxon>
        <taxon>Tangfeifania</taxon>
    </lineage>
</organism>
<feature type="transmembrane region" description="Helical" evidence="8">
    <location>
        <begin position="88"/>
        <end position="109"/>
    </location>
</feature>
<keyword evidence="6 8" id="KW-1133">Transmembrane helix</keyword>
<keyword evidence="5 8" id="KW-0812">Transmembrane</keyword>
<dbReference type="RefSeq" id="WP_073170620.1">
    <property type="nucleotide sequence ID" value="NZ_FQZE01000022.1"/>
</dbReference>
<evidence type="ECO:0000313" key="11">
    <source>
        <dbReference type="Proteomes" id="UP000184050"/>
    </source>
</evidence>
<accession>A0A1M6K5W8</accession>
<dbReference type="AlphaFoldDB" id="A0A1M6K5W8"/>
<keyword evidence="2" id="KW-1003">Cell membrane</keyword>
<evidence type="ECO:0000256" key="3">
    <source>
        <dbReference type="ARBA" id="ARBA00022676"/>
    </source>
</evidence>
<dbReference type="PANTHER" id="PTHR33908:SF3">
    <property type="entry name" value="UNDECAPRENYL PHOSPHATE-ALPHA-4-AMINO-4-DEOXY-L-ARABINOSE ARABINOSYL TRANSFERASE"/>
    <property type="match status" value="1"/>
</dbReference>
<reference evidence="10 11" key="1">
    <citation type="submission" date="2016-11" db="EMBL/GenBank/DDBJ databases">
        <authorList>
            <person name="Jaros S."/>
            <person name="Januszkiewicz K."/>
            <person name="Wedrychowicz H."/>
        </authorList>
    </citation>
    <scope>NUCLEOTIDE SEQUENCE [LARGE SCALE GENOMIC DNA]</scope>
    <source>
        <strain evidence="10 11">DSM 27063</strain>
    </source>
</reference>
<keyword evidence="7 8" id="KW-0472">Membrane</keyword>
<keyword evidence="3" id="KW-0328">Glycosyltransferase</keyword>
<gene>
    <name evidence="10" type="ORF">SAMN05444280_12249</name>
</gene>
<dbReference type="InterPro" id="IPR050297">
    <property type="entry name" value="LipidA_mod_glycosyltrf_83"/>
</dbReference>
<name>A0A1M6K5W8_9BACT</name>
<protein>
    <submittedName>
        <fullName evidence="10">4-amino-4-deoxy-L-arabinose transferase</fullName>
    </submittedName>
</protein>
<feature type="transmembrane region" description="Helical" evidence="8">
    <location>
        <begin position="214"/>
        <end position="234"/>
    </location>
</feature>
<feature type="transmembrane region" description="Helical" evidence="8">
    <location>
        <begin position="355"/>
        <end position="374"/>
    </location>
</feature>
<keyword evidence="4 10" id="KW-0808">Transferase</keyword>
<proteinExistence type="predicted"/>
<feature type="transmembrane region" description="Helical" evidence="8">
    <location>
        <begin position="407"/>
        <end position="424"/>
    </location>
</feature>
<comment type="subcellular location">
    <subcellularLocation>
        <location evidence="1">Cell membrane</location>
        <topology evidence="1">Multi-pass membrane protein</topology>
    </subcellularLocation>
</comment>
<feature type="transmembrane region" description="Helical" evidence="8">
    <location>
        <begin position="297"/>
        <end position="316"/>
    </location>
</feature>
<feature type="transmembrane region" description="Helical" evidence="8">
    <location>
        <begin position="322"/>
        <end position="343"/>
    </location>
</feature>
<evidence type="ECO:0000256" key="1">
    <source>
        <dbReference type="ARBA" id="ARBA00004651"/>
    </source>
</evidence>
<dbReference type="EMBL" id="FQZE01000022">
    <property type="protein sequence ID" value="SHJ54376.1"/>
    <property type="molecule type" value="Genomic_DNA"/>
</dbReference>
<evidence type="ECO:0000256" key="6">
    <source>
        <dbReference type="ARBA" id="ARBA00022989"/>
    </source>
</evidence>
<feature type="transmembrane region" description="Helical" evidence="8">
    <location>
        <begin position="12"/>
        <end position="35"/>
    </location>
</feature>
<dbReference type="Pfam" id="PF13231">
    <property type="entry name" value="PMT_2"/>
    <property type="match status" value="1"/>
</dbReference>
<feature type="transmembrane region" description="Helical" evidence="8">
    <location>
        <begin position="115"/>
        <end position="135"/>
    </location>
</feature>
<evidence type="ECO:0000313" key="10">
    <source>
        <dbReference type="EMBL" id="SHJ54376.1"/>
    </source>
</evidence>